<evidence type="ECO:0000313" key="5">
    <source>
        <dbReference type="EnsemblMetazoa" id="SCAU015432-PA"/>
    </source>
</evidence>
<dbReference type="GO" id="GO:0030424">
    <property type="term" value="C:axon"/>
    <property type="evidence" value="ECO:0007669"/>
    <property type="project" value="TreeGrafter"/>
</dbReference>
<dbReference type="GO" id="GO:0005886">
    <property type="term" value="C:plasma membrane"/>
    <property type="evidence" value="ECO:0007669"/>
    <property type="project" value="TreeGrafter"/>
</dbReference>
<dbReference type="CDD" id="cd00096">
    <property type="entry name" value="Ig"/>
    <property type="match status" value="1"/>
</dbReference>
<dbReference type="GO" id="GO:0008046">
    <property type="term" value="F:axon guidance receptor activity"/>
    <property type="evidence" value="ECO:0007669"/>
    <property type="project" value="TreeGrafter"/>
</dbReference>
<name>A0A1I8QAP3_STOCA</name>
<dbReference type="PROSITE" id="PS50835">
    <property type="entry name" value="IG_LIKE"/>
    <property type="match status" value="3"/>
</dbReference>
<keyword evidence="2" id="KW-0393">Immunoglobulin domain</keyword>
<evidence type="ECO:0000256" key="3">
    <source>
        <dbReference type="SAM" id="SignalP"/>
    </source>
</evidence>
<dbReference type="OrthoDB" id="6159398at2759"/>
<keyword evidence="1" id="KW-1015">Disulfide bond</keyword>
<dbReference type="InterPro" id="IPR003599">
    <property type="entry name" value="Ig_sub"/>
</dbReference>
<dbReference type="EnsemblMetazoa" id="SCAU015432-RA">
    <property type="protein sequence ID" value="SCAU015432-PA"/>
    <property type="gene ID" value="SCAU015432"/>
</dbReference>
<dbReference type="Pfam" id="PF13927">
    <property type="entry name" value="Ig_3"/>
    <property type="match status" value="1"/>
</dbReference>
<sequence>MTMDRQTETTLSIICLVLGFISNAPSLALPDNDRSLYPDDYYDELETSSGAPEPLIDPLGTVFEPPYFIKSEIEISALPNKDVLLHCDVQNFHANNVIMWYKDTIAIASGQYSMNDRYESQKNNSLLLRQAQPSDSGDYFCTILPQNITQTIILNVEKTLTIYCDGRDVLGRQITYRQGESHSCECKTPGMKSGKIKWFWNNLRAADADLQVVNNIIMLDNIDAHHAGLYQCLDEDGSKNPRNGKFELMVYYAPKVTTHRHHVNTDIGEKAELYCDYRGEPIATTRWMKNNNIVGYSEKHMLGLSADKLFNRSTLTIYDVTFDDLGEYTCLAENTIGSSELKVQLILEPEKGQFEDIKIDGNVVTIYWLVRSLQPLSEAIIDYKMNRSVTWSTAAMLHTHRHEGGIWKVTHEMVLTPGEWQTRMKTKNTRGWSKFSTPYIIKIEDKEGDSIDDFIHSNDIMDTNEKLVVAGFGGGEKKTNSTDGAANLTRDNLLLQSLILLLAAFTSSRLITN</sequence>
<evidence type="ECO:0000313" key="6">
    <source>
        <dbReference type="Proteomes" id="UP000095300"/>
    </source>
</evidence>
<feature type="domain" description="Ig-like" evidence="4">
    <location>
        <begin position="254"/>
        <end position="344"/>
    </location>
</feature>
<keyword evidence="6" id="KW-1185">Reference proteome</keyword>
<dbReference type="InterPro" id="IPR007110">
    <property type="entry name" value="Ig-like_dom"/>
</dbReference>
<reference evidence="6" key="1">
    <citation type="submission" date="2015-05" db="EMBL/GenBank/DDBJ databases">
        <authorList>
            <person name="Wilson R.K."/>
            <person name="Warren W.C."/>
            <person name="Olafson P."/>
        </authorList>
    </citation>
    <scope>NUCLEOTIDE SEQUENCE [LARGE SCALE GENOMIC DNA]</scope>
    <source>
        <strain evidence="6">USDA</strain>
    </source>
</reference>
<dbReference type="VEuPathDB" id="VectorBase:SCAU015432"/>
<dbReference type="EnsemblMetazoa" id="SCAU015432-RC">
    <property type="protein sequence ID" value="SCAU015432-PC"/>
    <property type="gene ID" value="SCAU015432"/>
</dbReference>
<organism evidence="5 6">
    <name type="scientific">Stomoxys calcitrans</name>
    <name type="common">Stable fly</name>
    <name type="synonym">Conops calcitrans</name>
    <dbReference type="NCBI Taxonomy" id="35570"/>
    <lineage>
        <taxon>Eukaryota</taxon>
        <taxon>Metazoa</taxon>
        <taxon>Ecdysozoa</taxon>
        <taxon>Arthropoda</taxon>
        <taxon>Hexapoda</taxon>
        <taxon>Insecta</taxon>
        <taxon>Pterygota</taxon>
        <taxon>Neoptera</taxon>
        <taxon>Endopterygota</taxon>
        <taxon>Diptera</taxon>
        <taxon>Brachycera</taxon>
        <taxon>Muscomorpha</taxon>
        <taxon>Muscoidea</taxon>
        <taxon>Muscidae</taxon>
        <taxon>Stomoxys</taxon>
    </lineage>
</organism>
<dbReference type="SMART" id="SM00408">
    <property type="entry name" value="IGc2"/>
    <property type="match status" value="2"/>
</dbReference>
<gene>
    <name evidence="5" type="primary">106083428</name>
</gene>
<dbReference type="SUPFAM" id="SSF48726">
    <property type="entry name" value="Immunoglobulin"/>
    <property type="match status" value="3"/>
</dbReference>
<dbReference type="GO" id="GO:0050808">
    <property type="term" value="P:synapse organization"/>
    <property type="evidence" value="ECO:0007669"/>
    <property type="project" value="TreeGrafter"/>
</dbReference>
<dbReference type="InterPro" id="IPR013098">
    <property type="entry name" value="Ig_I-set"/>
</dbReference>
<protein>
    <recommendedName>
        <fullName evidence="4">Ig-like domain-containing protein</fullName>
    </recommendedName>
</protein>
<feature type="domain" description="Ig-like" evidence="4">
    <location>
        <begin position="66"/>
        <end position="161"/>
    </location>
</feature>
<reference evidence="5" key="2">
    <citation type="submission" date="2020-05" db="UniProtKB">
        <authorList>
            <consortium name="EnsemblMetazoa"/>
        </authorList>
    </citation>
    <scope>IDENTIFICATION</scope>
    <source>
        <strain evidence="5">USDA</strain>
    </source>
</reference>
<feature type="signal peptide" evidence="3">
    <location>
        <begin position="1"/>
        <end position="28"/>
    </location>
</feature>
<dbReference type="STRING" id="35570.A0A1I8QAP3"/>
<dbReference type="PANTHER" id="PTHR45080">
    <property type="entry name" value="CONTACTIN 5"/>
    <property type="match status" value="1"/>
</dbReference>
<evidence type="ECO:0000256" key="2">
    <source>
        <dbReference type="ARBA" id="ARBA00023319"/>
    </source>
</evidence>
<dbReference type="FunFam" id="2.60.40.10:FF:000032">
    <property type="entry name" value="palladin isoform X1"/>
    <property type="match status" value="1"/>
</dbReference>
<dbReference type="InterPro" id="IPR050958">
    <property type="entry name" value="Cell_Adh-Cytoskel_Orgn"/>
</dbReference>
<dbReference type="SMART" id="SM00409">
    <property type="entry name" value="IG"/>
    <property type="match status" value="3"/>
</dbReference>
<dbReference type="InterPro" id="IPR003598">
    <property type="entry name" value="Ig_sub2"/>
</dbReference>
<dbReference type="InterPro" id="IPR036179">
    <property type="entry name" value="Ig-like_dom_sf"/>
</dbReference>
<dbReference type="Gene3D" id="2.60.40.10">
    <property type="entry name" value="Immunoglobulins"/>
    <property type="match status" value="3"/>
</dbReference>
<dbReference type="InterPro" id="IPR013783">
    <property type="entry name" value="Ig-like_fold"/>
</dbReference>
<dbReference type="KEGG" id="scac:106083428"/>
<dbReference type="GO" id="GO:0043025">
    <property type="term" value="C:neuronal cell body"/>
    <property type="evidence" value="ECO:0007669"/>
    <property type="project" value="TreeGrafter"/>
</dbReference>
<proteinExistence type="predicted"/>
<evidence type="ECO:0000256" key="1">
    <source>
        <dbReference type="ARBA" id="ARBA00023157"/>
    </source>
</evidence>
<dbReference type="Pfam" id="PF07679">
    <property type="entry name" value="I-set"/>
    <property type="match status" value="1"/>
</dbReference>
<dbReference type="EnsemblMetazoa" id="SCAU015432-RB">
    <property type="protein sequence ID" value="SCAU015432-PB"/>
    <property type="gene ID" value="SCAU015432"/>
</dbReference>
<evidence type="ECO:0000259" key="4">
    <source>
        <dbReference type="PROSITE" id="PS50835"/>
    </source>
</evidence>
<dbReference type="PANTHER" id="PTHR45080:SF38">
    <property type="entry name" value="FI23916P1-RELATED"/>
    <property type="match status" value="1"/>
</dbReference>
<dbReference type="Proteomes" id="UP000095300">
    <property type="component" value="Unassembled WGS sequence"/>
</dbReference>
<keyword evidence="3" id="KW-0732">Signal</keyword>
<feature type="domain" description="Ig-like" evidence="4">
    <location>
        <begin position="178"/>
        <end position="232"/>
    </location>
</feature>
<dbReference type="AlphaFoldDB" id="A0A1I8QAP3"/>
<feature type="chain" id="PRO_5014271852" description="Ig-like domain-containing protein" evidence="3">
    <location>
        <begin position="29"/>
        <end position="513"/>
    </location>
</feature>
<accession>A0A1I8QAP3</accession>
<dbReference type="GO" id="GO:0007156">
    <property type="term" value="P:homophilic cell adhesion via plasma membrane adhesion molecules"/>
    <property type="evidence" value="ECO:0007669"/>
    <property type="project" value="TreeGrafter"/>
</dbReference>